<gene>
    <name evidence="1" type="ORF">PPNO1_LOCUS5293</name>
</gene>
<evidence type="ECO:0000313" key="1">
    <source>
        <dbReference type="EMBL" id="CAI4215586.1"/>
    </source>
</evidence>
<proteinExistence type="predicted"/>
<comment type="caution">
    <text evidence="1">The sequence shown here is derived from an EMBL/GenBank/DDBJ whole genome shotgun (WGS) entry which is preliminary data.</text>
</comment>
<dbReference type="PANTHER" id="PTHR10039">
    <property type="entry name" value="AMELOGENIN"/>
    <property type="match status" value="1"/>
</dbReference>
<organism evidence="1 2">
    <name type="scientific">Parascedosporium putredinis</name>
    <dbReference type="NCBI Taxonomy" id="1442378"/>
    <lineage>
        <taxon>Eukaryota</taxon>
        <taxon>Fungi</taxon>
        <taxon>Dikarya</taxon>
        <taxon>Ascomycota</taxon>
        <taxon>Pezizomycotina</taxon>
        <taxon>Sordariomycetes</taxon>
        <taxon>Hypocreomycetidae</taxon>
        <taxon>Microascales</taxon>
        <taxon>Microascaceae</taxon>
        <taxon>Parascedosporium</taxon>
    </lineage>
</organism>
<dbReference type="EMBL" id="CALLCH030000012">
    <property type="protein sequence ID" value="CAI4215586.1"/>
    <property type="molecule type" value="Genomic_DNA"/>
</dbReference>
<dbReference type="PANTHER" id="PTHR10039:SF5">
    <property type="entry name" value="NACHT DOMAIN-CONTAINING PROTEIN"/>
    <property type="match status" value="1"/>
</dbReference>
<reference evidence="1" key="1">
    <citation type="submission" date="2022-11" db="EMBL/GenBank/DDBJ databases">
        <authorList>
            <person name="Scott C."/>
            <person name="Bruce N."/>
        </authorList>
    </citation>
    <scope>NUCLEOTIDE SEQUENCE</scope>
</reference>
<evidence type="ECO:0000313" key="2">
    <source>
        <dbReference type="Proteomes" id="UP000838763"/>
    </source>
</evidence>
<protein>
    <submittedName>
        <fullName evidence="1">Uncharacterized protein</fullName>
    </submittedName>
</protein>
<keyword evidence="2" id="KW-1185">Reference proteome</keyword>
<dbReference type="AlphaFoldDB" id="A0A9P1H449"/>
<dbReference type="OrthoDB" id="194358at2759"/>
<dbReference type="Proteomes" id="UP000838763">
    <property type="component" value="Unassembled WGS sequence"/>
</dbReference>
<accession>A0A9P1H449</accession>
<name>A0A9P1H449_9PEZI</name>
<sequence>MSSIVFVHGFTGHPEKTWSMTTKANPAPRSDLGSRPPKLRKVFKLGFSSSRAVEEEKSVVYWPRDLVPQVLPNARVLTYGLGGLIVKDMLRQSRGHMNHNPHRRVFMATVGVIFFGTPHEGAGPLGVLHQTIALLAKGIGFRVNEKIVEALSPSTDQQIFLKDEFNSMVNERDWLIYSFQEQYPLALLQSAPDLRSVFDTEPGIQGKADYHAWSLNQLEALFTSAVKMLPKGSLLVCYIDALDECNEDEPQKDIKKYIAAKLLIGESSAAREIKQKVLEKASSVFLWAKLVVDILNKEYDRGNVRRLRERLDEIPTGLSGLFKDLLTRDKENLEELWLCIRWVAFAKRPLRIKELYFAIAAGLENSLSKPACADTAEILEQDIERYLLARSKGLTEVVGDTRTVQFIHESVRDFLIRDDGFAMLWPHLEEDFPSKSHEILRKCCEVQLFPTSGVLDPLQDEGQMGILGDYFKREEYYNEHPFLQYAILHVFYHADEAERLGQLLNQEDEILLYALIGYKVRHNLLTNSESKELFCAASSYPNRRFFPNLLHYGLRWPNQRDMNSAIVGYAIYHGFQNITEMIFKEEPEITCLSTENSEYGEFLQDLVDPSAGWDWELVSLCAIRGRRSAVALHLLSSKVTLQINPQGGLCGPAAQALVEAVKFNLPDVVRYLTQQENSPESGVIGWDTKPMWTLLKSELFGVDRSNMLDILLDGKEHIFHTSCAFDFARLDILMDAKAREFHASRAFEVGNIQHWVAKDSQHEEDIKVIVPRVADPNREDTDIMTYWGIAIHYQNPVAPTGAKTVAVTASPEMPTTWGHPPGRRVRIGSVPEVL</sequence>